<sequence length="96" mass="11144">MDSCPEVISTNFKHHAEIHDIKIIEQGEEKSMLELFNKFSLIVIPENGVIKIFLTSKDKSASGFNEVSNYLKEFEKFLKVKVKFTQDDFDEIILMD</sequence>
<reference evidence="1 2" key="1">
    <citation type="submission" date="2015-07" db="EMBL/GenBank/DDBJ databases">
        <authorList>
            <person name="Kim K.M."/>
        </authorList>
    </citation>
    <scope>NUCLEOTIDE SEQUENCE [LARGE SCALE GENOMIC DNA]</scope>
    <source>
        <strain evidence="1 2">KCTC 12363</strain>
    </source>
</reference>
<gene>
    <name evidence="1" type="ORF">CA2015_0777</name>
</gene>
<dbReference type="AlphaFoldDB" id="A0A0H4P712"/>
<proteinExistence type="predicted"/>
<evidence type="ECO:0000313" key="1">
    <source>
        <dbReference type="EMBL" id="AKP50236.1"/>
    </source>
</evidence>
<name>A0A0H4P712_9BACT</name>
<dbReference type="KEGG" id="camu:CA2015_0777"/>
<dbReference type="Proteomes" id="UP000036520">
    <property type="component" value="Chromosome"/>
</dbReference>
<protein>
    <submittedName>
        <fullName evidence="1">Uncharacterized protein</fullName>
    </submittedName>
</protein>
<accession>A0A0H4P712</accession>
<organism evidence="1 2">
    <name type="scientific">Cyclobacterium amurskyense</name>
    <dbReference type="NCBI Taxonomy" id="320787"/>
    <lineage>
        <taxon>Bacteria</taxon>
        <taxon>Pseudomonadati</taxon>
        <taxon>Bacteroidota</taxon>
        <taxon>Cytophagia</taxon>
        <taxon>Cytophagales</taxon>
        <taxon>Cyclobacteriaceae</taxon>
        <taxon>Cyclobacterium</taxon>
    </lineage>
</organism>
<evidence type="ECO:0000313" key="2">
    <source>
        <dbReference type="Proteomes" id="UP000036520"/>
    </source>
</evidence>
<keyword evidence="2" id="KW-1185">Reference proteome</keyword>
<dbReference type="EMBL" id="CP012040">
    <property type="protein sequence ID" value="AKP50236.1"/>
    <property type="molecule type" value="Genomic_DNA"/>
</dbReference>